<reference evidence="2 3" key="1">
    <citation type="submission" date="2021-07" db="EMBL/GenBank/DDBJ databases">
        <title>Paenibacillus radiodurans sp. nov., isolated from the southeastern edge of Tengger Desert.</title>
        <authorList>
            <person name="Zhang G."/>
        </authorList>
    </citation>
    <scope>NUCLEOTIDE SEQUENCE [LARGE SCALE GENOMIC DNA]</scope>
    <source>
        <strain evidence="2 3">DT7-4</strain>
    </source>
</reference>
<accession>A0ABS7D7U4</accession>
<evidence type="ECO:0008006" key="4">
    <source>
        <dbReference type="Google" id="ProtNLM"/>
    </source>
</evidence>
<organism evidence="2 3">
    <name type="scientific">Paenibacillus oenotherae</name>
    <dbReference type="NCBI Taxonomy" id="1435645"/>
    <lineage>
        <taxon>Bacteria</taxon>
        <taxon>Bacillati</taxon>
        <taxon>Bacillota</taxon>
        <taxon>Bacilli</taxon>
        <taxon>Bacillales</taxon>
        <taxon>Paenibacillaceae</taxon>
        <taxon>Paenibacillus</taxon>
    </lineage>
</organism>
<dbReference type="Proteomes" id="UP000812277">
    <property type="component" value="Unassembled WGS sequence"/>
</dbReference>
<evidence type="ECO:0000256" key="1">
    <source>
        <dbReference type="SAM" id="MobiDB-lite"/>
    </source>
</evidence>
<proteinExistence type="predicted"/>
<dbReference type="RefSeq" id="WP_219873187.1">
    <property type="nucleotide sequence ID" value="NZ_JAHZIJ010000009.1"/>
</dbReference>
<evidence type="ECO:0000313" key="2">
    <source>
        <dbReference type="EMBL" id="MBW7475951.1"/>
    </source>
</evidence>
<gene>
    <name evidence="2" type="ORF">K0T92_14490</name>
</gene>
<sequence>MADKNNDVVIINLDRPRVLRYGHKALKTLTALTGRSIDELEGDDGFDMEHIEKFIYCGLLSDARDNGETLKLEQMEDLLDCAPSYQHVIESMQRAFTVAFGPAPEPAGNPQLPVETAAANGTGNKA</sequence>
<name>A0ABS7D7U4_9BACL</name>
<feature type="region of interest" description="Disordered" evidence="1">
    <location>
        <begin position="102"/>
        <end position="126"/>
    </location>
</feature>
<dbReference type="EMBL" id="JAHZIJ010000009">
    <property type="protein sequence ID" value="MBW7475951.1"/>
    <property type="molecule type" value="Genomic_DNA"/>
</dbReference>
<keyword evidence="3" id="KW-1185">Reference proteome</keyword>
<protein>
    <recommendedName>
        <fullName evidence="4">Phage tail assembly protein</fullName>
    </recommendedName>
</protein>
<evidence type="ECO:0000313" key="3">
    <source>
        <dbReference type="Proteomes" id="UP000812277"/>
    </source>
</evidence>
<comment type="caution">
    <text evidence="2">The sequence shown here is derived from an EMBL/GenBank/DDBJ whole genome shotgun (WGS) entry which is preliminary data.</text>
</comment>